<dbReference type="AlphaFoldDB" id="A0A915JAZ4"/>
<proteinExistence type="predicted"/>
<keyword evidence="1" id="KW-1185">Reference proteome</keyword>
<evidence type="ECO:0000313" key="2">
    <source>
        <dbReference type="WBParaSite" id="nRc.2.0.1.t23327-RA"/>
    </source>
</evidence>
<sequence length="64" mass="7514">MDKNVRRWILHELTLEKLQKERLDIKTPDIILGLRPCHTKQCGASCSIHTKKWHRPAPHSTAFE</sequence>
<protein>
    <submittedName>
        <fullName evidence="2">Uncharacterized protein</fullName>
    </submittedName>
</protein>
<dbReference type="Proteomes" id="UP000887565">
    <property type="component" value="Unplaced"/>
</dbReference>
<accession>A0A915JAZ4</accession>
<evidence type="ECO:0000313" key="1">
    <source>
        <dbReference type="Proteomes" id="UP000887565"/>
    </source>
</evidence>
<reference evidence="2" key="1">
    <citation type="submission" date="2022-11" db="UniProtKB">
        <authorList>
            <consortium name="WormBaseParasite"/>
        </authorList>
    </citation>
    <scope>IDENTIFICATION</scope>
</reference>
<name>A0A915JAZ4_ROMCU</name>
<dbReference type="WBParaSite" id="nRc.2.0.1.t23327-RA">
    <property type="protein sequence ID" value="nRc.2.0.1.t23327-RA"/>
    <property type="gene ID" value="nRc.2.0.1.g23327"/>
</dbReference>
<organism evidence="1 2">
    <name type="scientific">Romanomermis culicivorax</name>
    <name type="common">Nematode worm</name>
    <dbReference type="NCBI Taxonomy" id="13658"/>
    <lineage>
        <taxon>Eukaryota</taxon>
        <taxon>Metazoa</taxon>
        <taxon>Ecdysozoa</taxon>
        <taxon>Nematoda</taxon>
        <taxon>Enoplea</taxon>
        <taxon>Dorylaimia</taxon>
        <taxon>Mermithida</taxon>
        <taxon>Mermithoidea</taxon>
        <taxon>Mermithidae</taxon>
        <taxon>Romanomermis</taxon>
    </lineage>
</organism>